<dbReference type="PANTHER" id="PTHR37691">
    <property type="entry name" value="BLR3518 PROTEIN"/>
    <property type="match status" value="1"/>
</dbReference>
<reference evidence="2" key="1">
    <citation type="submission" date="2016-10" db="EMBL/GenBank/DDBJ databases">
        <authorList>
            <person name="Varghese N."/>
            <person name="Submissions S."/>
        </authorList>
    </citation>
    <scope>NUCLEOTIDE SEQUENCE [LARGE SCALE GENOMIC DNA]</scope>
    <source>
        <strain evidence="2">CGMCC 1.10121</strain>
    </source>
</reference>
<dbReference type="InterPro" id="IPR003787">
    <property type="entry name" value="Sulphur_relay_DsrE/F-like"/>
</dbReference>
<accession>A0A1H8UJZ8</accession>
<dbReference type="OrthoDB" id="57062at2157"/>
<evidence type="ECO:0000313" key="1">
    <source>
        <dbReference type="EMBL" id="SEP03501.1"/>
    </source>
</evidence>
<dbReference type="Proteomes" id="UP000199126">
    <property type="component" value="Unassembled WGS sequence"/>
</dbReference>
<gene>
    <name evidence="1" type="ORF">SAMN04487948_11196</name>
</gene>
<evidence type="ECO:0000313" key="2">
    <source>
        <dbReference type="Proteomes" id="UP000199126"/>
    </source>
</evidence>
<keyword evidence="2" id="KW-1185">Reference proteome</keyword>
<dbReference type="SUPFAM" id="SSF75169">
    <property type="entry name" value="DsrEFH-like"/>
    <property type="match status" value="1"/>
</dbReference>
<dbReference type="Pfam" id="PF02635">
    <property type="entry name" value="DsrE"/>
    <property type="match status" value="1"/>
</dbReference>
<dbReference type="InterPro" id="IPR027396">
    <property type="entry name" value="DsrEFH-like"/>
</dbReference>
<dbReference type="AlphaFoldDB" id="A0A1H8UJZ8"/>
<name>A0A1H8UJZ8_9EURY</name>
<protein>
    <submittedName>
        <fullName evidence="1">Uncharacterized protein</fullName>
    </submittedName>
</protein>
<organism evidence="1 2">
    <name type="scientific">Halogranum amylolyticum</name>
    <dbReference type="NCBI Taxonomy" id="660520"/>
    <lineage>
        <taxon>Archaea</taxon>
        <taxon>Methanobacteriati</taxon>
        <taxon>Methanobacteriota</taxon>
        <taxon>Stenosarchaea group</taxon>
        <taxon>Halobacteria</taxon>
        <taxon>Halobacteriales</taxon>
        <taxon>Haloferacaceae</taxon>
    </lineage>
</organism>
<proteinExistence type="predicted"/>
<dbReference type="RefSeq" id="WP_211609186.1">
    <property type="nucleotide sequence ID" value="NZ_FODV01000011.1"/>
</dbReference>
<sequence length="104" mass="11152">MAQKGALMNAKNLLEDETVPVKDLVVVANGKGVQLYTPPTDDNEFADLIASLQDRGVTFRACGNAMDMLGLTKDDLLSGVERVPSAVGELARLQALDYGYIKVP</sequence>
<dbReference type="Gene3D" id="3.40.1260.10">
    <property type="entry name" value="DsrEFH-like"/>
    <property type="match status" value="1"/>
</dbReference>
<dbReference type="PANTHER" id="PTHR37691:SF1">
    <property type="entry name" value="BLR3518 PROTEIN"/>
    <property type="match status" value="1"/>
</dbReference>
<dbReference type="EMBL" id="FODV01000011">
    <property type="protein sequence ID" value="SEP03501.1"/>
    <property type="molecule type" value="Genomic_DNA"/>
</dbReference>